<dbReference type="AlphaFoldDB" id="A0A9P7DQG9"/>
<name>A0A9P7DQG9_9AGAM</name>
<comment type="caution">
    <text evidence="2">The sequence shown here is derived from an EMBL/GenBank/DDBJ whole genome shotgun (WGS) entry which is preliminary data.</text>
</comment>
<evidence type="ECO:0000313" key="3">
    <source>
        <dbReference type="Proteomes" id="UP000807769"/>
    </source>
</evidence>
<feature type="region of interest" description="Disordered" evidence="1">
    <location>
        <begin position="93"/>
        <end position="119"/>
    </location>
</feature>
<gene>
    <name evidence="2" type="ORF">BJ212DRAFT_1487938</name>
</gene>
<evidence type="ECO:0000256" key="1">
    <source>
        <dbReference type="SAM" id="MobiDB-lite"/>
    </source>
</evidence>
<reference evidence="2" key="1">
    <citation type="journal article" date="2020" name="New Phytol.">
        <title>Comparative genomics reveals dynamic genome evolution in host specialist ectomycorrhizal fungi.</title>
        <authorList>
            <person name="Lofgren L.A."/>
            <person name="Nguyen N.H."/>
            <person name="Vilgalys R."/>
            <person name="Ruytinx J."/>
            <person name="Liao H.L."/>
            <person name="Branco S."/>
            <person name="Kuo A."/>
            <person name="LaButti K."/>
            <person name="Lipzen A."/>
            <person name="Andreopoulos W."/>
            <person name="Pangilinan J."/>
            <person name="Riley R."/>
            <person name="Hundley H."/>
            <person name="Na H."/>
            <person name="Barry K."/>
            <person name="Grigoriev I.V."/>
            <person name="Stajich J.E."/>
            <person name="Kennedy P.G."/>
        </authorList>
    </citation>
    <scope>NUCLEOTIDE SEQUENCE</scope>
    <source>
        <strain evidence="2">MN1</strain>
    </source>
</reference>
<dbReference type="Proteomes" id="UP000807769">
    <property type="component" value="Unassembled WGS sequence"/>
</dbReference>
<organism evidence="2 3">
    <name type="scientific">Suillus subaureus</name>
    <dbReference type="NCBI Taxonomy" id="48587"/>
    <lineage>
        <taxon>Eukaryota</taxon>
        <taxon>Fungi</taxon>
        <taxon>Dikarya</taxon>
        <taxon>Basidiomycota</taxon>
        <taxon>Agaricomycotina</taxon>
        <taxon>Agaricomycetes</taxon>
        <taxon>Agaricomycetidae</taxon>
        <taxon>Boletales</taxon>
        <taxon>Suillineae</taxon>
        <taxon>Suillaceae</taxon>
        <taxon>Suillus</taxon>
    </lineage>
</organism>
<evidence type="ECO:0000313" key="2">
    <source>
        <dbReference type="EMBL" id="KAG1800604.1"/>
    </source>
</evidence>
<dbReference type="RefSeq" id="XP_041185916.1">
    <property type="nucleotide sequence ID" value="XM_041341330.1"/>
</dbReference>
<feature type="compositionally biased region" description="Basic and acidic residues" evidence="1">
    <location>
        <begin position="142"/>
        <end position="156"/>
    </location>
</feature>
<dbReference type="EMBL" id="JABBWG010000111">
    <property type="protein sequence ID" value="KAG1800604.1"/>
    <property type="molecule type" value="Genomic_DNA"/>
</dbReference>
<protein>
    <submittedName>
        <fullName evidence="2">Uncharacterized protein</fullName>
    </submittedName>
</protein>
<keyword evidence="3" id="KW-1185">Reference proteome</keyword>
<accession>A0A9P7DQG9</accession>
<dbReference type="GeneID" id="64635346"/>
<feature type="region of interest" description="Disordered" evidence="1">
    <location>
        <begin position="133"/>
        <end position="158"/>
    </location>
</feature>
<proteinExistence type="predicted"/>
<sequence>MDKLLEEEFIGTILWEEKSLPKDAKSVMDTLILQTNFTPASLNKIYYFKSGPGGKRVKSGSIFQPAACHGAKAEWLFDNRNVQLKLLVDSRKQKKKAQVQKGQGRNAGRAQKTQPHAQMSMVSATLTDTEVGIPDSSFTTPETDKSFSAKGYDDKHPSKKWPWASAMTEGKWTLLFNVVQAAMHAMYKKFSPIPLLHSPLVP</sequence>
<dbReference type="OrthoDB" id="2688730at2759"/>